<proteinExistence type="predicted"/>
<evidence type="ECO:0000313" key="1">
    <source>
        <dbReference type="EMBL" id="WSB70487.1"/>
    </source>
</evidence>
<organism evidence="1 2">
    <name type="scientific">Streptomyces decoyicus</name>
    <dbReference type="NCBI Taxonomy" id="249567"/>
    <lineage>
        <taxon>Bacteria</taxon>
        <taxon>Bacillati</taxon>
        <taxon>Actinomycetota</taxon>
        <taxon>Actinomycetes</taxon>
        <taxon>Kitasatosporales</taxon>
        <taxon>Streptomycetaceae</taxon>
        <taxon>Streptomyces</taxon>
    </lineage>
</organism>
<reference evidence="1 2" key="1">
    <citation type="submission" date="2022-10" db="EMBL/GenBank/DDBJ databases">
        <title>The complete genomes of actinobacterial strains from the NBC collection.</title>
        <authorList>
            <person name="Joergensen T.S."/>
            <person name="Alvarez Arevalo M."/>
            <person name="Sterndorff E.B."/>
            <person name="Faurdal D."/>
            <person name="Vuksanovic O."/>
            <person name="Mourched A.-S."/>
            <person name="Charusanti P."/>
            <person name="Shaw S."/>
            <person name="Blin K."/>
            <person name="Weber T."/>
        </authorList>
    </citation>
    <scope>NUCLEOTIDE SEQUENCE [LARGE SCALE GENOMIC DNA]</scope>
    <source>
        <strain evidence="1 2">NBC 01774</strain>
    </source>
</reference>
<evidence type="ECO:0008006" key="3">
    <source>
        <dbReference type="Google" id="ProtNLM"/>
    </source>
</evidence>
<dbReference type="RefSeq" id="WP_326620043.1">
    <property type="nucleotide sequence ID" value="NZ_CP109106.1"/>
</dbReference>
<dbReference type="PROSITE" id="PS51257">
    <property type="entry name" value="PROKAR_LIPOPROTEIN"/>
    <property type="match status" value="1"/>
</dbReference>
<sequence length="174" mass="19023">MNLRRLISSGALIAAAMAATSCGVQKDGETAAEPSKMNEKQAIERAEQIIHQAVDRMSPQPALNPVRNWTHSCLAREDHGPDDRVQVTRSYQLTGVPGADAKKLVRQARDAWAKHGYKFQSADADGDWSDPFPSVDMRTEPDDFWMGAVTGVMDRQKGEGLAAITVTSPCFLPE</sequence>
<gene>
    <name evidence="1" type="ORF">OG863_22440</name>
</gene>
<keyword evidence="2" id="KW-1185">Reference proteome</keyword>
<dbReference type="EMBL" id="CP109106">
    <property type="protein sequence ID" value="WSB70487.1"/>
    <property type="molecule type" value="Genomic_DNA"/>
</dbReference>
<name>A0ABZ1FKI5_9ACTN</name>
<protein>
    <recommendedName>
        <fullName evidence="3">Lipoprotein</fullName>
    </recommendedName>
</protein>
<dbReference type="Proteomes" id="UP001344251">
    <property type="component" value="Chromosome"/>
</dbReference>
<accession>A0ABZ1FKI5</accession>
<evidence type="ECO:0000313" key="2">
    <source>
        <dbReference type="Proteomes" id="UP001344251"/>
    </source>
</evidence>